<proteinExistence type="predicted"/>
<dbReference type="RefSeq" id="WP_205410065.1">
    <property type="nucleotide sequence ID" value="NZ_JSVC01000019.1"/>
</dbReference>
<name>A0A0C1L047_9BACT</name>
<accession>A0A0C1L047</accession>
<dbReference type="Proteomes" id="UP000031408">
    <property type="component" value="Unassembled WGS sequence"/>
</dbReference>
<comment type="caution">
    <text evidence="1">The sequence shown here is derived from an EMBL/GenBank/DDBJ whole genome shotgun (WGS) entry which is preliminary data.</text>
</comment>
<protein>
    <submittedName>
        <fullName evidence="1">Uncharacterized protein</fullName>
    </submittedName>
</protein>
<evidence type="ECO:0000313" key="2">
    <source>
        <dbReference type="Proteomes" id="UP000031408"/>
    </source>
</evidence>
<dbReference type="AlphaFoldDB" id="A0A0C1L047"/>
<reference evidence="1 2" key="1">
    <citation type="submission" date="2014-11" db="EMBL/GenBank/DDBJ databases">
        <title>Genome sequence of Flavihumibacter solisilvae 3-3.</title>
        <authorList>
            <person name="Zhou G."/>
            <person name="Li M."/>
            <person name="Wang G."/>
        </authorList>
    </citation>
    <scope>NUCLEOTIDE SEQUENCE [LARGE SCALE GENOMIC DNA]</scope>
    <source>
        <strain evidence="1 2">3-3</strain>
    </source>
</reference>
<dbReference type="STRING" id="1349421.OI18_16340"/>
<sequence>MIKQVMPFVVGLFLCTSLKAQVPKQIHYQGIARNAYGTALSNQNITLRLTVRDKDANGEELYSERRTVKTNQFGLFSTAMGSDGATDTRGTLEATTWSGQNKKFLQVEMDLGDGRGFISLGASQLTSVPFALRAETASPIGNAGGDLTGTFPNPVVKDGAIGSKKLENGAVTAQKLGSASVTTEKVADGAITASKLAPGVIPEIPANLPPGGAAGGDLNGNYPNPSIANNAVTGNKIADDAISTSKIQDGSITAAKLAPGVIPPSSGGNAGGDLNGTYPNPTIANNAVTTNKIANNTITANKLAPGIIPTTLPPSGNAGGDLTGTFPNPTIANNAVNANKLASNAVTSAKISNNAVTTAKVADGAITAAKLAPGVIPTSIPVSGNAGGDLTGTYPNPTIGANAVTTAKVLDANITTAKLADGAVTNAKLANTSVDNNKLANNAVTAAKVADDAITTTKVQDGAITAAKLAPGVIPTSIPVSGNAGGDLTGTYPNPTIGANAVTTAKVLDA</sequence>
<organism evidence="1 2">
    <name type="scientific">Flavihumibacter solisilvae</name>
    <dbReference type="NCBI Taxonomy" id="1349421"/>
    <lineage>
        <taxon>Bacteria</taxon>
        <taxon>Pseudomonadati</taxon>
        <taxon>Bacteroidota</taxon>
        <taxon>Chitinophagia</taxon>
        <taxon>Chitinophagales</taxon>
        <taxon>Chitinophagaceae</taxon>
        <taxon>Flavihumibacter</taxon>
    </lineage>
</organism>
<dbReference type="InterPro" id="IPR045571">
    <property type="entry name" value="DUF5907"/>
</dbReference>
<feature type="non-terminal residue" evidence="1">
    <location>
        <position position="510"/>
    </location>
</feature>
<evidence type="ECO:0000313" key="1">
    <source>
        <dbReference type="EMBL" id="KIC93357.1"/>
    </source>
</evidence>
<dbReference type="Pfam" id="PF19264">
    <property type="entry name" value="DUF5907"/>
    <property type="match status" value="6"/>
</dbReference>
<gene>
    <name evidence="1" type="ORF">OI18_16340</name>
</gene>
<dbReference type="EMBL" id="JSVC01000019">
    <property type="protein sequence ID" value="KIC93357.1"/>
    <property type="molecule type" value="Genomic_DNA"/>
</dbReference>
<keyword evidence="2" id="KW-1185">Reference proteome</keyword>